<accession>A0ABN6H564</accession>
<protein>
    <submittedName>
        <fullName evidence="6">Patatin protein</fullName>
    </submittedName>
</protein>
<keyword evidence="1 4" id="KW-0378">Hydrolase</keyword>
<dbReference type="PANTHER" id="PTHR14226:SF29">
    <property type="entry name" value="NEUROPATHY TARGET ESTERASE SWS"/>
    <property type="match status" value="1"/>
</dbReference>
<evidence type="ECO:0000256" key="1">
    <source>
        <dbReference type="ARBA" id="ARBA00022801"/>
    </source>
</evidence>
<keyword evidence="3 4" id="KW-0443">Lipid metabolism</keyword>
<gene>
    <name evidence="6" type="ORF">HAHE_27180</name>
</gene>
<organism evidence="6 7">
    <name type="scientific">Haloferula helveola</name>
    <dbReference type="NCBI Taxonomy" id="490095"/>
    <lineage>
        <taxon>Bacteria</taxon>
        <taxon>Pseudomonadati</taxon>
        <taxon>Verrucomicrobiota</taxon>
        <taxon>Verrucomicrobiia</taxon>
        <taxon>Verrucomicrobiales</taxon>
        <taxon>Verrucomicrobiaceae</taxon>
        <taxon>Haloferula</taxon>
    </lineage>
</organism>
<dbReference type="RefSeq" id="WP_338685168.1">
    <property type="nucleotide sequence ID" value="NZ_AP024702.1"/>
</dbReference>
<dbReference type="EMBL" id="AP024702">
    <property type="protein sequence ID" value="BCX48810.1"/>
    <property type="molecule type" value="Genomic_DNA"/>
</dbReference>
<keyword evidence="7" id="KW-1185">Reference proteome</keyword>
<dbReference type="SUPFAM" id="SSF52151">
    <property type="entry name" value="FabD/lysophospholipase-like"/>
    <property type="match status" value="1"/>
</dbReference>
<dbReference type="Gene3D" id="3.40.1090.10">
    <property type="entry name" value="Cytosolic phospholipase A2 catalytic domain"/>
    <property type="match status" value="1"/>
</dbReference>
<reference evidence="6 7" key="1">
    <citation type="submission" date="2021-06" db="EMBL/GenBank/DDBJ databases">
        <title>Complete genome of Haloferula helveola possessing various polysaccharide degrading enzymes.</title>
        <authorList>
            <person name="Takami H."/>
            <person name="Huang C."/>
            <person name="Hamasaki K."/>
        </authorList>
    </citation>
    <scope>NUCLEOTIDE SEQUENCE [LARGE SCALE GENOMIC DNA]</scope>
    <source>
        <strain evidence="6 7">CN-1</strain>
    </source>
</reference>
<evidence type="ECO:0000256" key="2">
    <source>
        <dbReference type="ARBA" id="ARBA00022963"/>
    </source>
</evidence>
<sequence>MGERIAICLGSSLLGHYAHCGFLDAFDQAGVTPVKVAGSSAGALAGALWCGGLRGEALLDEICTLNFRRSFFDLFAPLRLPGVITWSYANGILGGNRMKKRLARLLGDRRIEDLKGPDLQIAVANLTRRRSELRTEGPLVEFVLASLSLPLLYRARQIDGDWYVDGGVANEQPFIQWLGDPEVETVLVHRVRYPIAPPERFSPAAVMGVCHAIPNAELWEQRRELAEASGKKVVFLDTNLPAQKIFHRAADARMRIEAGRETARQWLEAGSGTPSPRGEPMAY</sequence>
<dbReference type="PANTHER" id="PTHR14226">
    <property type="entry name" value="NEUROPATHY TARGET ESTERASE/SWISS CHEESE D.MELANOGASTER"/>
    <property type="match status" value="1"/>
</dbReference>
<dbReference type="Proteomes" id="UP001374893">
    <property type="component" value="Chromosome"/>
</dbReference>
<evidence type="ECO:0000313" key="7">
    <source>
        <dbReference type="Proteomes" id="UP001374893"/>
    </source>
</evidence>
<dbReference type="InterPro" id="IPR050301">
    <property type="entry name" value="NTE"/>
</dbReference>
<dbReference type="Pfam" id="PF01734">
    <property type="entry name" value="Patatin"/>
    <property type="match status" value="1"/>
</dbReference>
<name>A0ABN6H564_9BACT</name>
<feature type="active site" description="Nucleophile" evidence="4">
    <location>
        <position position="40"/>
    </location>
</feature>
<dbReference type="InterPro" id="IPR002641">
    <property type="entry name" value="PNPLA_dom"/>
</dbReference>
<comment type="caution">
    <text evidence="4">Lacks conserved residue(s) required for the propagation of feature annotation.</text>
</comment>
<proteinExistence type="predicted"/>
<keyword evidence="2 4" id="KW-0442">Lipid degradation</keyword>
<feature type="domain" description="PNPLA" evidence="5">
    <location>
        <begin position="7"/>
        <end position="178"/>
    </location>
</feature>
<evidence type="ECO:0000256" key="4">
    <source>
        <dbReference type="PROSITE-ProRule" id="PRU01161"/>
    </source>
</evidence>
<dbReference type="PROSITE" id="PS51635">
    <property type="entry name" value="PNPLA"/>
    <property type="match status" value="1"/>
</dbReference>
<dbReference type="InterPro" id="IPR016035">
    <property type="entry name" value="Acyl_Trfase/lysoPLipase"/>
</dbReference>
<evidence type="ECO:0000313" key="6">
    <source>
        <dbReference type="EMBL" id="BCX48810.1"/>
    </source>
</evidence>
<feature type="active site" description="Proton acceptor" evidence="4">
    <location>
        <position position="165"/>
    </location>
</feature>
<evidence type="ECO:0000256" key="3">
    <source>
        <dbReference type="ARBA" id="ARBA00023098"/>
    </source>
</evidence>
<feature type="short sequence motif" description="DGA/G" evidence="4">
    <location>
        <begin position="165"/>
        <end position="167"/>
    </location>
</feature>
<evidence type="ECO:0000259" key="5">
    <source>
        <dbReference type="PROSITE" id="PS51635"/>
    </source>
</evidence>
<feature type="short sequence motif" description="GXSXG" evidence="4">
    <location>
        <begin position="38"/>
        <end position="42"/>
    </location>
</feature>